<dbReference type="AlphaFoldDB" id="A0A0J6VV75"/>
<dbReference type="Proteomes" id="UP000036176">
    <property type="component" value="Unassembled WGS sequence"/>
</dbReference>
<dbReference type="SUPFAM" id="SSF51395">
    <property type="entry name" value="FMN-linked oxidoreductases"/>
    <property type="match status" value="1"/>
</dbReference>
<reference evidence="1 2" key="1">
    <citation type="journal article" date="2015" name="Genome Biol. Evol.">
        <title>Characterization of Three Mycobacterium spp. with Potential Use in Bioremediation by Genome Sequencing and Comparative Genomics.</title>
        <authorList>
            <person name="Das S."/>
            <person name="Pettersson B.M."/>
            <person name="Behra P.R."/>
            <person name="Ramesh M."/>
            <person name="Dasgupta S."/>
            <person name="Bhattacharya A."/>
            <person name="Kirsebom L.A."/>
        </authorList>
    </citation>
    <scope>NUCLEOTIDE SEQUENCE [LARGE SCALE GENOMIC DNA]</scope>
    <source>
        <strain evidence="1 2">DSM 44219</strain>
    </source>
</reference>
<evidence type="ECO:0000313" key="1">
    <source>
        <dbReference type="EMBL" id="KMO73342.1"/>
    </source>
</evidence>
<dbReference type="GO" id="GO:0016491">
    <property type="term" value="F:oxidoreductase activity"/>
    <property type="evidence" value="ECO:0007669"/>
    <property type="project" value="InterPro"/>
</dbReference>
<dbReference type="GO" id="GO:0010181">
    <property type="term" value="F:FMN binding"/>
    <property type="evidence" value="ECO:0007669"/>
    <property type="project" value="InterPro"/>
</dbReference>
<dbReference type="PANTHER" id="PTHR22893:SF98">
    <property type="entry name" value="OXIDOREDUCTASE"/>
    <property type="match status" value="1"/>
</dbReference>
<sequence>MCREWADLVTFGRLFTSNHDLPRRLRVGYPLTHYDRSTFWGGTEHGHTDFPAYADSLSDADVRLVHRG</sequence>
<keyword evidence="2" id="KW-1185">Reference proteome</keyword>
<protein>
    <submittedName>
        <fullName evidence="1">N-ethylmaleimide reductase</fullName>
    </submittedName>
</protein>
<proteinExistence type="predicted"/>
<gene>
    <name evidence="1" type="ORF">MCHUDSM44219_04520</name>
</gene>
<evidence type="ECO:0000313" key="2">
    <source>
        <dbReference type="Proteomes" id="UP000036176"/>
    </source>
</evidence>
<dbReference type="InterPro" id="IPR013785">
    <property type="entry name" value="Aldolase_TIM"/>
</dbReference>
<dbReference type="EMBL" id="JYNX01000060">
    <property type="protein sequence ID" value="KMO73342.1"/>
    <property type="molecule type" value="Genomic_DNA"/>
</dbReference>
<dbReference type="Gene3D" id="3.20.20.70">
    <property type="entry name" value="Aldolase class I"/>
    <property type="match status" value="1"/>
</dbReference>
<comment type="caution">
    <text evidence="1">The sequence shown here is derived from an EMBL/GenBank/DDBJ whole genome shotgun (WGS) entry which is preliminary data.</text>
</comment>
<dbReference type="InterPro" id="IPR045247">
    <property type="entry name" value="Oye-like"/>
</dbReference>
<name>A0A0J6VV75_MYCCU</name>
<organism evidence="1 2">
    <name type="scientific">Mycolicibacterium chubuense</name>
    <name type="common">Mycobacterium chubuense</name>
    <dbReference type="NCBI Taxonomy" id="1800"/>
    <lineage>
        <taxon>Bacteria</taxon>
        <taxon>Bacillati</taxon>
        <taxon>Actinomycetota</taxon>
        <taxon>Actinomycetes</taxon>
        <taxon>Mycobacteriales</taxon>
        <taxon>Mycobacteriaceae</taxon>
        <taxon>Mycolicibacterium</taxon>
    </lineage>
</organism>
<accession>A0A0J6VV75</accession>
<dbReference type="PANTHER" id="PTHR22893">
    <property type="entry name" value="NADH OXIDOREDUCTASE-RELATED"/>
    <property type="match status" value="1"/>
</dbReference>
<dbReference type="GO" id="GO:0005829">
    <property type="term" value="C:cytosol"/>
    <property type="evidence" value="ECO:0007669"/>
    <property type="project" value="TreeGrafter"/>
</dbReference>
<dbReference type="RefSeq" id="WP_048420373.1">
    <property type="nucleotide sequence ID" value="NZ_JYNX01000060.1"/>
</dbReference>